<keyword evidence="1" id="KW-0175">Coiled coil</keyword>
<dbReference type="Proteomes" id="UP000290288">
    <property type="component" value="Unassembled WGS sequence"/>
</dbReference>
<dbReference type="AlphaFoldDB" id="A0A4Q2D5K5"/>
<dbReference type="EMBL" id="SDEE01000702">
    <property type="protein sequence ID" value="RXW14439.1"/>
    <property type="molecule type" value="Genomic_DNA"/>
</dbReference>
<evidence type="ECO:0000256" key="2">
    <source>
        <dbReference type="SAM" id="MobiDB-lite"/>
    </source>
</evidence>
<evidence type="ECO:0000313" key="4">
    <source>
        <dbReference type="Proteomes" id="UP000290288"/>
    </source>
</evidence>
<gene>
    <name evidence="3" type="ORF">EST38_g11415</name>
</gene>
<evidence type="ECO:0000313" key="3">
    <source>
        <dbReference type="EMBL" id="RXW14439.1"/>
    </source>
</evidence>
<protein>
    <submittedName>
        <fullName evidence="3">Uncharacterized protein</fullName>
    </submittedName>
</protein>
<dbReference type="OrthoDB" id="3067373at2759"/>
<feature type="region of interest" description="Disordered" evidence="2">
    <location>
        <begin position="326"/>
        <end position="357"/>
    </location>
</feature>
<accession>A0A4Q2D5K5</accession>
<dbReference type="STRING" id="2316362.A0A4Q2D5K5"/>
<reference evidence="3 4" key="1">
    <citation type="submission" date="2019-01" db="EMBL/GenBank/DDBJ databases">
        <title>Draft genome sequence of Psathyrella aberdarensis IHI B618.</title>
        <authorList>
            <person name="Buettner E."/>
            <person name="Kellner H."/>
        </authorList>
    </citation>
    <scope>NUCLEOTIDE SEQUENCE [LARGE SCALE GENOMIC DNA]</scope>
    <source>
        <strain evidence="3 4">IHI B618</strain>
    </source>
</reference>
<name>A0A4Q2D5K5_9AGAR</name>
<comment type="caution">
    <text evidence="3">The sequence shown here is derived from an EMBL/GenBank/DDBJ whole genome shotgun (WGS) entry which is preliminary data.</text>
</comment>
<sequence length="357" mass="40024">MNAHYDINQAKAVLQGLYNRDPAKEGVAKISSITEDNTKICRIKYPPSIRLMKKEGNNDVEVIVKMYGVSCGLNLPPLKQKPKNNKLGHIRSLRQHVKLTAFDLEAFKDDLRRLRDLHARMDDSIGGKRIHPMDYLPYEGYEAVDSHARYFTDRSQAPYESDTPFSRLVDPYNILSDIKPDFFIHGADNWVEYCKETTEGQHAAIDPSTFKNGDVVEIAFACVGVPAKEGQHRLLLNLKAVTLINDDLRKEAERKKKEARTVQQGTEYIGLKRRTLYVDMDAPIHDEVSIGTSREATSKRKPPAVASKMYESSSFHGIANLLNTAAPGWGESVGGETGDAKTQTATGEERDEGMQED</sequence>
<proteinExistence type="predicted"/>
<organism evidence="3 4">
    <name type="scientific">Candolleomyces aberdarensis</name>
    <dbReference type="NCBI Taxonomy" id="2316362"/>
    <lineage>
        <taxon>Eukaryota</taxon>
        <taxon>Fungi</taxon>
        <taxon>Dikarya</taxon>
        <taxon>Basidiomycota</taxon>
        <taxon>Agaricomycotina</taxon>
        <taxon>Agaricomycetes</taxon>
        <taxon>Agaricomycetidae</taxon>
        <taxon>Agaricales</taxon>
        <taxon>Agaricineae</taxon>
        <taxon>Psathyrellaceae</taxon>
        <taxon>Candolleomyces</taxon>
    </lineage>
</organism>
<feature type="coiled-coil region" evidence="1">
    <location>
        <begin position="238"/>
        <end position="265"/>
    </location>
</feature>
<keyword evidence="4" id="KW-1185">Reference proteome</keyword>
<feature type="region of interest" description="Disordered" evidence="2">
    <location>
        <begin position="289"/>
        <end position="308"/>
    </location>
</feature>
<evidence type="ECO:0000256" key="1">
    <source>
        <dbReference type="SAM" id="Coils"/>
    </source>
</evidence>